<dbReference type="RefSeq" id="WP_024463573.1">
    <property type="nucleotide sequence ID" value="NZ_CP062939.1"/>
</dbReference>
<dbReference type="AlphaFoldDB" id="A0A087DTW5"/>
<dbReference type="PANTHER" id="PTHR31272">
    <property type="entry name" value="CYTOCHROME C-TYPE BIOGENESIS PROTEIN HI_1454-RELATED"/>
    <property type="match status" value="1"/>
</dbReference>
<accession>A0A087DTW5</accession>
<keyword evidence="9" id="KW-1185">Reference proteome</keyword>
<reference evidence="8 9" key="1">
    <citation type="submission" date="2014-03" db="EMBL/GenBank/DDBJ databases">
        <title>Genomics of Bifidobacteria.</title>
        <authorList>
            <person name="Ventura M."/>
            <person name="Milani C."/>
            <person name="Lugli G.A."/>
        </authorList>
    </citation>
    <scope>NUCLEOTIDE SEQUENCE [LARGE SCALE GENOMIC DNA]</scope>
    <source>
        <strain evidence="8 9">LMG 11597</strain>
    </source>
</reference>
<dbReference type="InterPro" id="IPR003834">
    <property type="entry name" value="Cyt_c_assmbl_TM_dom"/>
</dbReference>
<evidence type="ECO:0000256" key="2">
    <source>
        <dbReference type="ARBA" id="ARBA00006143"/>
    </source>
</evidence>
<evidence type="ECO:0000256" key="3">
    <source>
        <dbReference type="ARBA" id="ARBA00022692"/>
    </source>
</evidence>
<comment type="similarity">
    <text evidence="2">Belongs to the DsbD family.</text>
</comment>
<evidence type="ECO:0000256" key="5">
    <source>
        <dbReference type="ARBA" id="ARBA00023136"/>
    </source>
</evidence>
<dbReference type="OrthoDB" id="4332145at2"/>
<feature type="transmembrane region" description="Helical" evidence="6">
    <location>
        <begin position="206"/>
        <end position="227"/>
    </location>
</feature>
<dbReference type="eggNOG" id="COG0785">
    <property type="taxonomic scope" value="Bacteria"/>
</dbReference>
<comment type="subcellular location">
    <subcellularLocation>
        <location evidence="1">Membrane</location>
        <topology evidence="1">Multi-pass membrane protein</topology>
    </subcellularLocation>
</comment>
<dbReference type="GO" id="GO:0017004">
    <property type="term" value="P:cytochrome complex assembly"/>
    <property type="evidence" value="ECO:0007669"/>
    <property type="project" value="InterPro"/>
</dbReference>
<evidence type="ECO:0000256" key="6">
    <source>
        <dbReference type="SAM" id="Phobius"/>
    </source>
</evidence>
<keyword evidence="5 6" id="KW-0472">Membrane</keyword>
<organism evidence="8 9">
    <name type="scientific">Bifidobacterium subtile</name>
    <dbReference type="NCBI Taxonomy" id="77635"/>
    <lineage>
        <taxon>Bacteria</taxon>
        <taxon>Bacillati</taxon>
        <taxon>Actinomycetota</taxon>
        <taxon>Actinomycetes</taxon>
        <taxon>Bifidobacteriales</taxon>
        <taxon>Bifidobacteriaceae</taxon>
        <taxon>Bifidobacterium</taxon>
    </lineage>
</organism>
<dbReference type="STRING" id="77635.BISU_2166"/>
<dbReference type="PANTHER" id="PTHR31272:SF9">
    <property type="entry name" value="BLL1027 PROTEIN"/>
    <property type="match status" value="1"/>
</dbReference>
<proteinExistence type="inferred from homology"/>
<feature type="transmembrane region" description="Helical" evidence="6">
    <location>
        <begin position="156"/>
        <end position="178"/>
    </location>
</feature>
<dbReference type="Pfam" id="PF02683">
    <property type="entry name" value="DsbD_TM"/>
    <property type="match status" value="1"/>
</dbReference>
<dbReference type="GO" id="GO:0016020">
    <property type="term" value="C:membrane"/>
    <property type="evidence" value="ECO:0007669"/>
    <property type="project" value="UniProtKB-SubCell"/>
</dbReference>
<evidence type="ECO:0000313" key="8">
    <source>
        <dbReference type="EMBL" id="KFI98965.1"/>
    </source>
</evidence>
<keyword evidence="4 6" id="KW-1133">Transmembrane helix</keyword>
<feature type="transmembrane region" description="Helical" evidence="6">
    <location>
        <begin position="119"/>
        <end position="144"/>
    </location>
</feature>
<dbReference type="Proteomes" id="UP000029055">
    <property type="component" value="Unassembled WGS sequence"/>
</dbReference>
<evidence type="ECO:0000259" key="7">
    <source>
        <dbReference type="Pfam" id="PF02683"/>
    </source>
</evidence>
<feature type="transmembrane region" description="Helical" evidence="6">
    <location>
        <begin position="80"/>
        <end position="99"/>
    </location>
</feature>
<comment type="caution">
    <text evidence="8">The sequence shown here is derived from an EMBL/GenBank/DDBJ whole genome shotgun (WGS) entry which is preliminary data.</text>
</comment>
<keyword evidence="3 6" id="KW-0812">Transmembrane</keyword>
<feature type="transmembrane region" description="Helical" evidence="6">
    <location>
        <begin position="46"/>
        <end position="68"/>
    </location>
</feature>
<dbReference type="EMBL" id="JGZR01000016">
    <property type="protein sequence ID" value="KFI98965.1"/>
    <property type="molecule type" value="Genomic_DNA"/>
</dbReference>
<feature type="transmembrane region" description="Helical" evidence="6">
    <location>
        <begin position="262"/>
        <end position="283"/>
    </location>
</feature>
<evidence type="ECO:0000313" key="9">
    <source>
        <dbReference type="Proteomes" id="UP000029055"/>
    </source>
</evidence>
<gene>
    <name evidence="8" type="ORF">BISU_2166</name>
</gene>
<name>A0A087DTW5_9BIFI</name>
<evidence type="ECO:0000256" key="4">
    <source>
        <dbReference type="ARBA" id="ARBA00022989"/>
    </source>
</evidence>
<dbReference type="InterPro" id="IPR051790">
    <property type="entry name" value="Cytochrome_c-biogenesis_DsbD"/>
</dbReference>
<feature type="domain" description="Cytochrome C biogenesis protein transmembrane" evidence="7">
    <location>
        <begin position="11"/>
        <end position="177"/>
    </location>
</feature>
<protein>
    <submittedName>
        <fullName evidence="8">Cytochrome c biogenesis protein, transmembrane region</fullName>
    </submittedName>
</protein>
<sequence length="320" mass="33259">MGALLSTGGLIAAFFAGSIALFAPCCVVFLLPGYLAGAVKNRRWRLIPLTIVFASGLALVVVPIAAGVTMISSFIAANHTVLFMLGSLLMVVFAVLSVSGRMWSMPSFMTAPNLHGGGYAGFFAFGVFSGIASSCCAPVLAGVLTLSAISQSPVQAIILGLAYVLGMVFPLLLIALAWDAFDLGRRSFTPKPLTLRLLGRTAHTNIINLCVGAGFLVMAVLIGVVAFSGEMPTGHQQPLGFLGTWIADVTAPIARATAGMPIIIQGILLIALAALVITAAIIIPQRKHDTGDEDAAIASILEHEHDHDTHGAGADEQQES</sequence>
<evidence type="ECO:0000256" key="1">
    <source>
        <dbReference type="ARBA" id="ARBA00004141"/>
    </source>
</evidence>